<comment type="caution">
    <text evidence="4">The sequence shown here is derived from an EMBL/GenBank/DDBJ whole genome shotgun (WGS) entry which is preliminary data.</text>
</comment>
<feature type="region of interest" description="Disordered" evidence="2">
    <location>
        <begin position="1"/>
        <end position="25"/>
    </location>
</feature>
<feature type="compositionally biased region" description="Polar residues" evidence="2">
    <location>
        <begin position="632"/>
        <end position="644"/>
    </location>
</feature>
<dbReference type="PANTHER" id="PTHR36027">
    <property type="entry name" value="MEIOSIS-SPECIFIC PROTEIN ASY3"/>
    <property type="match status" value="1"/>
</dbReference>
<evidence type="ECO:0000313" key="5">
    <source>
        <dbReference type="Proteomes" id="UP000015453"/>
    </source>
</evidence>
<dbReference type="PANTHER" id="PTHR36027:SF1">
    <property type="entry name" value="MEIOSIS-SPECIFIC PROTEIN ASY3"/>
    <property type="match status" value="1"/>
</dbReference>
<organism evidence="4 5">
    <name type="scientific">Genlisea aurea</name>
    <dbReference type="NCBI Taxonomy" id="192259"/>
    <lineage>
        <taxon>Eukaryota</taxon>
        <taxon>Viridiplantae</taxon>
        <taxon>Streptophyta</taxon>
        <taxon>Embryophyta</taxon>
        <taxon>Tracheophyta</taxon>
        <taxon>Spermatophyta</taxon>
        <taxon>Magnoliopsida</taxon>
        <taxon>eudicotyledons</taxon>
        <taxon>Gunneridae</taxon>
        <taxon>Pentapetalae</taxon>
        <taxon>asterids</taxon>
        <taxon>lamiids</taxon>
        <taxon>Lamiales</taxon>
        <taxon>Lentibulariaceae</taxon>
        <taxon>Genlisea</taxon>
    </lineage>
</organism>
<sequence length="888" mass="98814">MTGSECNAPRMRRSGAIDSEISKKDINERHVQNVECSVEPTLMERDAMEDKIRQLRTEALRMKILEVLGNVSSPKEQHPRCELNIDENKVGKFSPIPMLNLNSDTIESDSEEQARSRRPVTRSLRKKKPPAVVVDRKIASSKSTWLRKGPPQSSLLLPSEVRYGRLNGKTNLASLSSKRKKVANKTSQMAVDERPARNVLLAGHQCETKSRSPPDAEKFVTNQDEVPIIKSSEDRVKDRLNGCKTDLASLSLKRKKVASKTSEMNVDERQARKILLAGRQSETNSRSPPDVEKFVTNQDEVSIIKSSEDRAKDGLNGKTNLPSLSSIRKKVANKTSVMDVDESPAHKILLAEHQSQTKSRSPPDVEKFVTNKDEVLIIKSSEDRVKDRLPESVIEIEKHNSYVSTLKASSPKDLYPNPVSDVERRYCYGSPVNGIYELEKKNQLPHDVGISKCQEGHLEDGESSMFIKTIGRINNASVGATTSKQKTILYEDDELGSIKDHQKGTSISFSKNRRAYFDDCSVPDSGIKLPGFLTHRKQENLMEKSSGDKIFNSTRIRSFRSLCSSKFNGRKRKEIDSSSDGTDEINRHLQMEPGFVMEDGGKNQTPSSATSATDSQNTGEPGSVMEDDGKKQTPSSATNATDSENSGDEYPVTGCRESVEVSPMVCGNETFQHDSHENSDSEKHDKVTRSLPLTEDMSTGSHEFASVFGWDGNRNDGLDSAVALLITALDRVKTKLNSATNKRCASILQASAAAIHSSLQNAESQVMEDASKLINLSHSKRKLLETKFQEKQEHMLGIYKRFKEEIAQQLQDYGGLVDDLEGNKTELKRNIERQRAAQKKIMLRAAEEINGQVQDAEAKITAVQKSAAEKMVRLKLVVEESIKHVATC</sequence>
<feature type="region of interest" description="Disordered" evidence="2">
    <location>
        <begin position="101"/>
        <end position="129"/>
    </location>
</feature>
<dbReference type="GO" id="GO:0051321">
    <property type="term" value="P:meiotic cell cycle"/>
    <property type="evidence" value="ECO:0007669"/>
    <property type="project" value="InterPro"/>
</dbReference>
<reference evidence="4 5" key="1">
    <citation type="journal article" date="2013" name="BMC Genomics">
        <title>The miniature genome of a carnivorous plant Genlisea aurea contains a low number of genes and short non-coding sequences.</title>
        <authorList>
            <person name="Leushkin E.V."/>
            <person name="Sutormin R.A."/>
            <person name="Nabieva E.R."/>
            <person name="Penin A.A."/>
            <person name="Kondrashov A.S."/>
            <person name="Logacheva M.D."/>
        </authorList>
    </citation>
    <scope>NUCLEOTIDE SEQUENCE [LARGE SCALE GENOMIC DNA]</scope>
</reference>
<evidence type="ECO:0000256" key="2">
    <source>
        <dbReference type="SAM" id="MobiDB-lite"/>
    </source>
</evidence>
<dbReference type="AlphaFoldDB" id="S8DI01"/>
<dbReference type="EMBL" id="AUSU01006216">
    <property type="protein sequence ID" value="EPS62333.1"/>
    <property type="molecule type" value="Genomic_DNA"/>
</dbReference>
<feature type="coiled-coil region" evidence="1">
    <location>
        <begin position="817"/>
        <end position="866"/>
    </location>
</feature>
<name>S8DI01_9LAMI</name>
<dbReference type="Proteomes" id="UP000015453">
    <property type="component" value="Unassembled WGS sequence"/>
</dbReference>
<dbReference type="Pfam" id="PF20435">
    <property type="entry name" value="ASY3-like"/>
    <property type="match status" value="1"/>
</dbReference>
<gene>
    <name evidence="4" type="ORF">M569_12458</name>
</gene>
<proteinExistence type="predicted"/>
<feature type="compositionally biased region" description="Basic residues" evidence="2">
    <location>
        <begin position="116"/>
        <end position="129"/>
    </location>
</feature>
<keyword evidence="5" id="KW-1185">Reference proteome</keyword>
<evidence type="ECO:0000256" key="1">
    <source>
        <dbReference type="SAM" id="Coils"/>
    </source>
</evidence>
<protein>
    <recommendedName>
        <fullName evidence="3">Meiosis-specific protein ASY3-like coiled-coil domain-containing protein</fullName>
    </recommendedName>
</protein>
<dbReference type="OrthoDB" id="751607at2759"/>
<feature type="domain" description="Meiosis-specific protein ASY3-like coiled-coil" evidence="3">
    <location>
        <begin position="701"/>
        <end position="883"/>
    </location>
</feature>
<feature type="region of interest" description="Disordered" evidence="2">
    <location>
        <begin position="595"/>
        <end position="653"/>
    </location>
</feature>
<keyword evidence="1" id="KW-0175">Coiled coil</keyword>
<dbReference type="InterPro" id="IPR046845">
    <property type="entry name" value="ASY3-like_CC"/>
</dbReference>
<dbReference type="InterPro" id="IPR037731">
    <property type="entry name" value="ASY3-like"/>
</dbReference>
<feature type="compositionally biased region" description="Polar residues" evidence="2">
    <location>
        <begin position="602"/>
        <end position="620"/>
    </location>
</feature>
<evidence type="ECO:0000313" key="4">
    <source>
        <dbReference type="EMBL" id="EPS62333.1"/>
    </source>
</evidence>
<evidence type="ECO:0000259" key="3">
    <source>
        <dbReference type="Pfam" id="PF20435"/>
    </source>
</evidence>
<accession>S8DI01</accession>